<dbReference type="InterPro" id="IPR029068">
    <property type="entry name" value="Glyas_Bleomycin-R_OHBP_Dase"/>
</dbReference>
<dbReference type="EMBL" id="MFIX01000058">
    <property type="protein sequence ID" value="OGG05374.1"/>
    <property type="molecule type" value="Genomic_DNA"/>
</dbReference>
<evidence type="ECO:0000259" key="1">
    <source>
        <dbReference type="PROSITE" id="PS51819"/>
    </source>
</evidence>
<dbReference type="InterPro" id="IPR037523">
    <property type="entry name" value="VOC_core"/>
</dbReference>
<organism evidence="2 3">
    <name type="scientific">Candidatus Glassbacteria bacterium RIFCSPLOWO2_12_FULL_58_11</name>
    <dbReference type="NCBI Taxonomy" id="1817867"/>
    <lineage>
        <taxon>Bacteria</taxon>
        <taxon>Candidatus Glassiibacteriota</taxon>
    </lineage>
</organism>
<dbReference type="PROSITE" id="PS51819">
    <property type="entry name" value="VOC"/>
    <property type="match status" value="1"/>
</dbReference>
<evidence type="ECO:0000313" key="3">
    <source>
        <dbReference type="Proteomes" id="UP000179129"/>
    </source>
</evidence>
<evidence type="ECO:0000313" key="2">
    <source>
        <dbReference type="EMBL" id="OGG05374.1"/>
    </source>
</evidence>
<accession>A0A1F5YZ58</accession>
<dbReference type="Gene3D" id="3.10.180.10">
    <property type="entry name" value="2,3-Dihydroxybiphenyl 1,2-Dioxygenase, domain 1"/>
    <property type="match status" value="1"/>
</dbReference>
<dbReference type="InterPro" id="IPR004360">
    <property type="entry name" value="Glyas_Fos-R_dOase_dom"/>
</dbReference>
<feature type="domain" description="VOC" evidence="1">
    <location>
        <begin position="3"/>
        <end position="127"/>
    </location>
</feature>
<dbReference type="Pfam" id="PF00903">
    <property type="entry name" value="Glyoxalase"/>
    <property type="match status" value="1"/>
</dbReference>
<dbReference type="PANTHER" id="PTHR33993">
    <property type="entry name" value="GLYOXALASE-RELATED"/>
    <property type="match status" value="1"/>
</dbReference>
<comment type="caution">
    <text evidence="2">The sequence shown here is derived from an EMBL/GenBank/DDBJ whole genome shotgun (WGS) entry which is preliminary data.</text>
</comment>
<dbReference type="SUPFAM" id="SSF54593">
    <property type="entry name" value="Glyoxalase/Bleomycin resistance protein/Dihydroxybiphenyl dioxygenase"/>
    <property type="match status" value="1"/>
</dbReference>
<dbReference type="CDD" id="cd07247">
    <property type="entry name" value="SgaA_N_like"/>
    <property type="match status" value="1"/>
</dbReference>
<dbReference type="InterPro" id="IPR052164">
    <property type="entry name" value="Anthracycline_SecMetBiosynth"/>
</dbReference>
<sequence>MNPVVHFEMPYADHKRVAKFYSDAFGWQMQTLGEEMGDYVLATTTETDENRMVKAPGTINGGFFPQKPDWPAQYPSVVIAVEDIKGSMKKITSSGGKVLGDPMEIPGIGFYVSFNDTEGNRVSLLQPYPRKA</sequence>
<name>A0A1F5YZ58_9BACT</name>
<reference evidence="2 3" key="1">
    <citation type="journal article" date="2016" name="Nat. Commun.">
        <title>Thousands of microbial genomes shed light on interconnected biogeochemical processes in an aquifer system.</title>
        <authorList>
            <person name="Anantharaman K."/>
            <person name="Brown C.T."/>
            <person name="Hug L.A."/>
            <person name="Sharon I."/>
            <person name="Castelle C.J."/>
            <person name="Probst A.J."/>
            <person name="Thomas B.C."/>
            <person name="Singh A."/>
            <person name="Wilkins M.J."/>
            <person name="Karaoz U."/>
            <person name="Brodie E.L."/>
            <person name="Williams K.H."/>
            <person name="Hubbard S.S."/>
            <person name="Banfield J.F."/>
        </authorList>
    </citation>
    <scope>NUCLEOTIDE SEQUENCE [LARGE SCALE GENOMIC DNA]</scope>
</reference>
<gene>
    <name evidence="2" type="ORF">A3F83_14495</name>
</gene>
<dbReference type="Proteomes" id="UP000179129">
    <property type="component" value="Unassembled WGS sequence"/>
</dbReference>
<protein>
    <submittedName>
        <fullName evidence="2">Glyoxalase</fullName>
    </submittedName>
</protein>
<proteinExistence type="predicted"/>
<dbReference type="AlphaFoldDB" id="A0A1F5YZ58"/>